<sequence length="106" mass="11414">MDAASIRVQASTIKDYGGRIVRVVGRVENIDFGSNTATILAGGPIEVITNANDPLETGKIYEIIGKVGASDFKINAYSVTQFSDNTNVELHSRLAALVPKVPELFY</sequence>
<dbReference type="GO" id="GO:0003677">
    <property type="term" value="F:DNA binding"/>
    <property type="evidence" value="ECO:0007669"/>
    <property type="project" value="InterPro"/>
</dbReference>
<dbReference type="Proteomes" id="UP000037122">
    <property type="component" value="Unassembled WGS sequence"/>
</dbReference>
<evidence type="ECO:0000256" key="3">
    <source>
        <dbReference type="ARBA" id="ARBA00023242"/>
    </source>
</evidence>
<dbReference type="EMBL" id="LGST01000064">
    <property type="protein sequence ID" value="KND95852.1"/>
    <property type="molecule type" value="Genomic_DNA"/>
</dbReference>
<dbReference type="GO" id="GO:0006260">
    <property type="term" value="P:DNA replication"/>
    <property type="evidence" value="ECO:0007669"/>
    <property type="project" value="InterPro"/>
</dbReference>
<comment type="similarity">
    <text evidence="2">Belongs to the replication factor A protein 3 family.</text>
</comment>
<dbReference type="VEuPathDB" id="FungiDB:B9J08_004044"/>
<evidence type="ECO:0008006" key="6">
    <source>
        <dbReference type="Google" id="ProtNLM"/>
    </source>
</evidence>
<reference evidence="5" key="1">
    <citation type="journal article" date="2015" name="BMC Genomics">
        <title>Draft genome of a commonly misdiagnosed multidrug resistant pathogen Candida auris.</title>
        <authorList>
            <person name="Chatterjee S."/>
            <person name="Alampalli S.V."/>
            <person name="Nageshan R.K."/>
            <person name="Chettiar S.T."/>
            <person name="Joshi S."/>
            <person name="Tatu U.S."/>
        </authorList>
    </citation>
    <scope>NUCLEOTIDE SEQUENCE [LARGE SCALE GENOMIC DNA]</scope>
    <source>
        <strain evidence="5">6684</strain>
    </source>
</reference>
<dbReference type="InterPro" id="IPR012340">
    <property type="entry name" value="NA-bd_OB-fold"/>
</dbReference>
<name>A0A0L0NNX1_CANAR</name>
<dbReference type="VEuPathDB" id="FungiDB:CJJ09_000208"/>
<comment type="subcellular location">
    <subcellularLocation>
        <location evidence="1">Nucleus</location>
    </subcellularLocation>
</comment>
<evidence type="ECO:0000256" key="1">
    <source>
        <dbReference type="ARBA" id="ARBA00004123"/>
    </source>
</evidence>
<dbReference type="VEuPathDB" id="FungiDB:CJJ07_001851"/>
<dbReference type="GO" id="GO:0006281">
    <property type="term" value="P:DNA repair"/>
    <property type="evidence" value="ECO:0007669"/>
    <property type="project" value="InterPro"/>
</dbReference>
<dbReference type="VEuPathDB" id="FungiDB:CJI96_0002434"/>
<dbReference type="Pfam" id="PF08661">
    <property type="entry name" value="Rep_fac-A_3"/>
    <property type="match status" value="1"/>
</dbReference>
<dbReference type="GO" id="GO:0006310">
    <property type="term" value="P:DNA recombination"/>
    <property type="evidence" value="ECO:0007669"/>
    <property type="project" value="InterPro"/>
</dbReference>
<dbReference type="InterPro" id="IPR013970">
    <property type="entry name" value="Rfa2"/>
</dbReference>
<protein>
    <recommendedName>
        <fullName evidence="6">Replication factor A protein 3</fullName>
    </recommendedName>
</protein>
<dbReference type="VEuPathDB" id="FungiDB:CJI97_003980"/>
<dbReference type="VEuPathDB" id="FungiDB:QG37_07804"/>
<keyword evidence="3" id="KW-0539">Nucleus</keyword>
<dbReference type="GO" id="GO:0031981">
    <property type="term" value="C:nuclear lumen"/>
    <property type="evidence" value="ECO:0007669"/>
    <property type="project" value="UniProtKB-ARBA"/>
</dbReference>
<gene>
    <name evidence="4" type="ORF">QG37_07804</name>
</gene>
<organism evidence="4 5">
    <name type="scientific">Candidozyma auris</name>
    <name type="common">Yeast</name>
    <name type="synonym">Candida auris</name>
    <dbReference type="NCBI Taxonomy" id="498019"/>
    <lineage>
        <taxon>Eukaryota</taxon>
        <taxon>Fungi</taxon>
        <taxon>Dikarya</taxon>
        <taxon>Ascomycota</taxon>
        <taxon>Saccharomycotina</taxon>
        <taxon>Pichiomycetes</taxon>
        <taxon>Metschnikowiaceae</taxon>
        <taxon>Candidozyma</taxon>
    </lineage>
</organism>
<evidence type="ECO:0000313" key="5">
    <source>
        <dbReference type="Proteomes" id="UP000037122"/>
    </source>
</evidence>
<dbReference type="Gene3D" id="2.40.50.140">
    <property type="entry name" value="Nucleic acid-binding proteins"/>
    <property type="match status" value="1"/>
</dbReference>
<evidence type="ECO:0000313" key="4">
    <source>
        <dbReference type="EMBL" id="KND95852.1"/>
    </source>
</evidence>
<accession>A0A0L0NNX1</accession>
<evidence type="ECO:0000256" key="2">
    <source>
        <dbReference type="ARBA" id="ARBA00009761"/>
    </source>
</evidence>
<dbReference type="SUPFAM" id="SSF50249">
    <property type="entry name" value="Nucleic acid-binding proteins"/>
    <property type="match status" value="1"/>
</dbReference>
<proteinExistence type="inferred from homology"/>
<comment type="caution">
    <text evidence="4">The sequence shown here is derived from an EMBL/GenBank/DDBJ whole genome shotgun (WGS) entry which is preliminary data.</text>
</comment>
<dbReference type="AlphaFoldDB" id="A0A0L0NNX1"/>